<protein>
    <submittedName>
        <fullName evidence="11">DNA polymerase III subunit beta</fullName>
    </submittedName>
</protein>
<dbReference type="Pfam" id="PF01909">
    <property type="entry name" value="NTP_transf_2"/>
    <property type="match status" value="1"/>
</dbReference>
<dbReference type="InterPro" id="IPR002934">
    <property type="entry name" value="Polymerase_NTP_transf_dom"/>
</dbReference>
<gene>
    <name evidence="11" type="ORF">ENT17_02220</name>
</gene>
<evidence type="ECO:0000256" key="4">
    <source>
        <dbReference type="ARBA" id="ARBA00022695"/>
    </source>
</evidence>
<evidence type="ECO:0000259" key="10">
    <source>
        <dbReference type="Pfam" id="PF01909"/>
    </source>
</evidence>
<dbReference type="GO" id="GO:0046872">
    <property type="term" value="F:metal ion binding"/>
    <property type="evidence" value="ECO:0007669"/>
    <property type="project" value="UniProtKB-KW"/>
</dbReference>
<comment type="caution">
    <text evidence="11">The sequence shown here is derived from an EMBL/GenBank/DDBJ whole genome shotgun (WGS) entry which is preliminary data.</text>
</comment>
<feature type="domain" description="Polymerase nucleotidyl transferase" evidence="10">
    <location>
        <begin position="30"/>
        <end position="108"/>
    </location>
</feature>
<organism evidence="11">
    <name type="scientific">Bellilinea caldifistulae</name>
    <dbReference type="NCBI Taxonomy" id="360411"/>
    <lineage>
        <taxon>Bacteria</taxon>
        <taxon>Bacillati</taxon>
        <taxon>Chloroflexota</taxon>
        <taxon>Anaerolineae</taxon>
        <taxon>Anaerolineales</taxon>
        <taxon>Anaerolineaceae</taxon>
        <taxon>Bellilinea</taxon>
    </lineage>
</organism>
<evidence type="ECO:0000256" key="3">
    <source>
        <dbReference type="ARBA" id="ARBA00022679"/>
    </source>
</evidence>
<dbReference type="AlphaFoldDB" id="A0A7C4Q3D1"/>
<dbReference type="PANTHER" id="PTHR33571:SF19">
    <property type="entry name" value="PROTEIN ADENYLYLTRANSFERASE MJ0128-RELATED"/>
    <property type="match status" value="1"/>
</dbReference>
<dbReference type="PANTHER" id="PTHR33571">
    <property type="entry name" value="SSL8005 PROTEIN"/>
    <property type="match status" value="1"/>
</dbReference>
<dbReference type="GO" id="GO:0005524">
    <property type="term" value="F:ATP binding"/>
    <property type="evidence" value="ECO:0007669"/>
    <property type="project" value="UniProtKB-KW"/>
</dbReference>
<dbReference type="Gene3D" id="3.30.460.10">
    <property type="entry name" value="Beta Polymerase, domain 2"/>
    <property type="match status" value="1"/>
</dbReference>
<comment type="cofactor">
    <cofactor evidence="1">
        <name>Mg(2+)</name>
        <dbReference type="ChEBI" id="CHEBI:18420"/>
    </cofactor>
</comment>
<proteinExistence type="inferred from homology"/>
<evidence type="ECO:0000256" key="8">
    <source>
        <dbReference type="ARBA" id="ARBA00022842"/>
    </source>
</evidence>
<dbReference type="CDD" id="cd05403">
    <property type="entry name" value="NT_KNTase_like"/>
    <property type="match status" value="1"/>
</dbReference>
<keyword evidence="6" id="KW-0547">Nucleotide-binding</keyword>
<keyword evidence="7" id="KW-0067">ATP-binding</keyword>
<accession>A0A7C4Q3D1</accession>
<dbReference type="EMBL" id="DSXR01000030">
    <property type="protein sequence ID" value="HGS86412.1"/>
    <property type="molecule type" value="Genomic_DNA"/>
</dbReference>
<keyword evidence="8" id="KW-0460">Magnesium</keyword>
<evidence type="ECO:0000256" key="5">
    <source>
        <dbReference type="ARBA" id="ARBA00022723"/>
    </source>
</evidence>
<dbReference type="InterPro" id="IPR043519">
    <property type="entry name" value="NT_sf"/>
</dbReference>
<dbReference type="GO" id="GO:0016779">
    <property type="term" value="F:nucleotidyltransferase activity"/>
    <property type="evidence" value="ECO:0007669"/>
    <property type="project" value="UniProtKB-KW"/>
</dbReference>
<keyword evidence="5" id="KW-0479">Metal-binding</keyword>
<keyword evidence="3" id="KW-0808">Transferase</keyword>
<keyword evidence="2" id="KW-1277">Toxin-antitoxin system</keyword>
<keyword evidence="4" id="KW-0548">Nucleotidyltransferase</keyword>
<evidence type="ECO:0000256" key="2">
    <source>
        <dbReference type="ARBA" id="ARBA00022649"/>
    </source>
</evidence>
<comment type="similarity">
    <text evidence="9">Belongs to the MntA antitoxin family.</text>
</comment>
<evidence type="ECO:0000313" key="11">
    <source>
        <dbReference type="EMBL" id="HGS86412.1"/>
    </source>
</evidence>
<dbReference type="InterPro" id="IPR052038">
    <property type="entry name" value="Type-VII_TA_antitoxin"/>
</dbReference>
<sequence>MHGNPAGCGGRVGSNGVGDDLLTRLRALQPYLQKQFHVKTLEVFGSYVRGEENSESDLDLLVTFEVDPSLFRFLSLELFLRNQLGVKVDLIIKDNLKPDLAPMILKEAKPV</sequence>
<reference evidence="11" key="1">
    <citation type="journal article" date="2020" name="mSystems">
        <title>Genome- and Community-Level Interaction Insights into Carbon Utilization and Element Cycling Functions of Hydrothermarchaeota in Hydrothermal Sediment.</title>
        <authorList>
            <person name="Zhou Z."/>
            <person name="Liu Y."/>
            <person name="Xu W."/>
            <person name="Pan J."/>
            <person name="Luo Z.H."/>
            <person name="Li M."/>
        </authorList>
    </citation>
    <scope>NUCLEOTIDE SEQUENCE [LARGE SCALE GENOMIC DNA]</scope>
    <source>
        <strain evidence="11">SpSt-556</strain>
    </source>
</reference>
<evidence type="ECO:0000256" key="6">
    <source>
        <dbReference type="ARBA" id="ARBA00022741"/>
    </source>
</evidence>
<evidence type="ECO:0000256" key="7">
    <source>
        <dbReference type="ARBA" id="ARBA00022840"/>
    </source>
</evidence>
<name>A0A7C4Q3D1_9CHLR</name>
<dbReference type="SUPFAM" id="SSF81301">
    <property type="entry name" value="Nucleotidyltransferase"/>
    <property type="match status" value="1"/>
</dbReference>
<evidence type="ECO:0000256" key="1">
    <source>
        <dbReference type="ARBA" id="ARBA00001946"/>
    </source>
</evidence>
<evidence type="ECO:0000256" key="9">
    <source>
        <dbReference type="ARBA" id="ARBA00038276"/>
    </source>
</evidence>